<keyword evidence="4" id="KW-1185">Reference proteome</keyword>
<evidence type="ECO:0000313" key="3">
    <source>
        <dbReference type="EMBL" id="SPR00102.1"/>
    </source>
</evidence>
<name>A0A0G4IKX0_PLABS</name>
<feature type="region of interest" description="Disordered" evidence="1">
    <location>
        <begin position="51"/>
        <end position="136"/>
    </location>
</feature>
<evidence type="ECO:0000313" key="5">
    <source>
        <dbReference type="Proteomes" id="UP000290189"/>
    </source>
</evidence>
<organism evidence="2 4">
    <name type="scientific">Plasmodiophora brassicae</name>
    <name type="common">Clubroot disease agent</name>
    <dbReference type="NCBI Taxonomy" id="37360"/>
    <lineage>
        <taxon>Eukaryota</taxon>
        <taxon>Sar</taxon>
        <taxon>Rhizaria</taxon>
        <taxon>Endomyxa</taxon>
        <taxon>Phytomyxea</taxon>
        <taxon>Plasmodiophorida</taxon>
        <taxon>Plasmodiophoridae</taxon>
        <taxon>Plasmodiophora</taxon>
    </lineage>
</organism>
<accession>A0A0G4IKX0</accession>
<reference evidence="2 4" key="1">
    <citation type="submission" date="2015-02" db="EMBL/GenBank/DDBJ databases">
        <authorList>
            <person name="Chooi Y.-H."/>
        </authorList>
    </citation>
    <scope>NUCLEOTIDE SEQUENCE [LARGE SCALE GENOMIC DNA]</scope>
    <source>
        <strain evidence="2">E3</strain>
    </source>
</reference>
<gene>
    <name evidence="2" type="ORF">PBRA_004536</name>
    <name evidence="3" type="ORF">PLBR_LOCUS7317</name>
</gene>
<reference evidence="3 5" key="2">
    <citation type="submission" date="2018-03" db="EMBL/GenBank/DDBJ databases">
        <authorList>
            <person name="Fogelqvist J."/>
        </authorList>
    </citation>
    <scope>NUCLEOTIDE SEQUENCE [LARGE SCALE GENOMIC DNA]</scope>
</reference>
<dbReference type="AlphaFoldDB" id="A0A0G4IKX0"/>
<keyword evidence="3" id="KW-0496">Mitochondrion</keyword>
<dbReference type="EMBL" id="CDSF01000035">
    <property type="protein sequence ID" value="CEO95823.1"/>
    <property type="molecule type" value="Genomic_DNA"/>
</dbReference>
<dbReference type="Proteomes" id="UP000290189">
    <property type="component" value="Unassembled WGS sequence"/>
</dbReference>
<sequence length="136" mass="15160">MSRTGTRSSTRGVFTGIRALGQTQGRLGLDAHARTWSRKRQKVGQMLLNRWVPDRDQEEPAEKQRWHRRNLGDDDAESVRRRPARLSRSPDAPDDTPRSPMLDNDNAAGDDDADNDDWHASPDDGAVVDTEAASNG</sequence>
<dbReference type="EMBL" id="OVEO01000013">
    <property type="protein sequence ID" value="SPR00102.1"/>
    <property type="molecule type" value="Genomic_DNA"/>
</dbReference>
<evidence type="ECO:0000256" key="1">
    <source>
        <dbReference type="SAM" id="MobiDB-lite"/>
    </source>
</evidence>
<evidence type="ECO:0000313" key="2">
    <source>
        <dbReference type="EMBL" id="CEO95823.1"/>
    </source>
</evidence>
<protein>
    <submittedName>
        <fullName evidence="2">Uncharacterized protein</fullName>
    </submittedName>
</protein>
<feature type="compositionally biased region" description="Basic and acidic residues" evidence="1">
    <location>
        <begin position="52"/>
        <end position="64"/>
    </location>
</feature>
<proteinExistence type="predicted"/>
<evidence type="ECO:0000313" key="4">
    <source>
        <dbReference type="Proteomes" id="UP000039324"/>
    </source>
</evidence>
<dbReference type="Proteomes" id="UP000039324">
    <property type="component" value="Unassembled WGS sequence"/>
</dbReference>
<geneLocation type="mitochondrion" evidence="3"/>